<reference evidence="2" key="4">
    <citation type="submission" date="2019-03" db="UniProtKB">
        <authorList>
            <consortium name="EnsemblPlants"/>
        </authorList>
    </citation>
    <scope>IDENTIFICATION</scope>
</reference>
<dbReference type="AlphaFoldDB" id="A0A453F7S3"/>
<reference evidence="2" key="3">
    <citation type="journal article" date="2017" name="Nature">
        <title>Genome sequence of the progenitor of the wheat D genome Aegilops tauschii.</title>
        <authorList>
            <person name="Luo M.C."/>
            <person name="Gu Y.Q."/>
            <person name="Puiu D."/>
            <person name="Wang H."/>
            <person name="Twardziok S.O."/>
            <person name="Deal K.R."/>
            <person name="Huo N."/>
            <person name="Zhu T."/>
            <person name="Wang L."/>
            <person name="Wang Y."/>
            <person name="McGuire P.E."/>
            <person name="Liu S."/>
            <person name="Long H."/>
            <person name="Ramasamy R.K."/>
            <person name="Rodriguez J.C."/>
            <person name="Van S.L."/>
            <person name="Yuan L."/>
            <person name="Wang Z."/>
            <person name="Xia Z."/>
            <person name="Xiao L."/>
            <person name="Anderson O.D."/>
            <person name="Ouyang S."/>
            <person name="Liang Y."/>
            <person name="Zimin A.V."/>
            <person name="Pertea G."/>
            <person name="Qi P."/>
            <person name="Bennetzen J.L."/>
            <person name="Dai X."/>
            <person name="Dawson M.W."/>
            <person name="Muller H.G."/>
            <person name="Kugler K."/>
            <person name="Rivarola-Duarte L."/>
            <person name="Spannagl M."/>
            <person name="Mayer K.F.X."/>
            <person name="Lu F.H."/>
            <person name="Bevan M.W."/>
            <person name="Leroy P."/>
            <person name="Li P."/>
            <person name="You F.M."/>
            <person name="Sun Q."/>
            <person name="Liu Z."/>
            <person name="Lyons E."/>
            <person name="Wicker T."/>
            <person name="Salzberg S.L."/>
            <person name="Devos K.M."/>
            <person name="Dvorak J."/>
        </authorList>
    </citation>
    <scope>NUCLEOTIDE SEQUENCE [LARGE SCALE GENOMIC DNA]</scope>
    <source>
        <strain evidence="2">cv. AL8/78</strain>
    </source>
</reference>
<protein>
    <submittedName>
        <fullName evidence="2">Uncharacterized protein</fullName>
    </submittedName>
</protein>
<keyword evidence="3" id="KW-1185">Reference proteome</keyword>
<evidence type="ECO:0000256" key="1">
    <source>
        <dbReference type="SAM" id="MobiDB-lite"/>
    </source>
</evidence>
<proteinExistence type="predicted"/>
<dbReference type="Proteomes" id="UP000015105">
    <property type="component" value="Chromosome 3D"/>
</dbReference>
<reference evidence="2" key="5">
    <citation type="journal article" date="2021" name="G3 (Bethesda)">
        <title>Aegilops tauschii genome assembly Aet v5.0 features greater sequence contiguity and improved annotation.</title>
        <authorList>
            <person name="Wang L."/>
            <person name="Zhu T."/>
            <person name="Rodriguez J.C."/>
            <person name="Deal K.R."/>
            <person name="Dubcovsky J."/>
            <person name="McGuire P.E."/>
            <person name="Lux T."/>
            <person name="Spannagl M."/>
            <person name="Mayer K.F.X."/>
            <person name="Baldrich P."/>
            <person name="Meyers B.C."/>
            <person name="Huo N."/>
            <person name="Gu Y.Q."/>
            <person name="Zhou H."/>
            <person name="Devos K.M."/>
            <person name="Bennetzen J.L."/>
            <person name="Unver T."/>
            <person name="Budak H."/>
            <person name="Gulick P.J."/>
            <person name="Galiba G."/>
            <person name="Kalapos B."/>
            <person name="Nelson D.R."/>
            <person name="Li P."/>
            <person name="You F.M."/>
            <person name="Luo M.C."/>
            <person name="Dvorak J."/>
        </authorList>
    </citation>
    <scope>NUCLEOTIDE SEQUENCE [LARGE SCALE GENOMIC DNA]</scope>
    <source>
        <strain evidence="2">cv. AL8/78</strain>
    </source>
</reference>
<name>A0A453F7S3_AEGTS</name>
<dbReference type="Gramene" id="AET3Gv20603600.1">
    <property type="protein sequence ID" value="AET3Gv20603600.1"/>
    <property type="gene ID" value="AET3Gv20603600"/>
</dbReference>
<dbReference type="STRING" id="200361.A0A453F7S3"/>
<sequence>MASVEDQASAADLLGGDGDPAAFNTLLLTLMSASNADRVAAPAFQRLRGSHPEPLALRLAWSPAARTTPAELCAMAARPPLQAPVDPAHQRGRLSGRRVRQGADESDCTCVGQRRRRPRVQGVRVHMLNR</sequence>
<reference evidence="3" key="2">
    <citation type="journal article" date="2017" name="Nat. Plants">
        <title>The Aegilops tauschii genome reveals multiple impacts of transposons.</title>
        <authorList>
            <person name="Zhao G."/>
            <person name="Zou C."/>
            <person name="Li K."/>
            <person name="Wang K."/>
            <person name="Li T."/>
            <person name="Gao L."/>
            <person name="Zhang X."/>
            <person name="Wang H."/>
            <person name="Yang Z."/>
            <person name="Liu X."/>
            <person name="Jiang W."/>
            <person name="Mao L."/>
            <person name="Kong X."/>
            <person name="Jiao Y."/>
            <person name="Jia J."/>
        </authorList>
    </citation>
    <scope>NUCLEOTIDE SEQUENCE [LARGE SCALE GENOMIC DNA]</scope>
    <source>
        <strain evidence="3">cv. AL8/78</strain>
    </source>
</reference>
<reference evidence="3" key="1">
    <citation type="journal article" date="2014" name="Science">
        <title>Ancient hybridizations among the ancestral genomes of bread wheat.</title>
        <authorList>
            <consortium name="International Wheat Genome Sequencing Consortium,"/>
            <person name="Marcussen T."/>
            <person name="Sandve S.R."/>
            <person name="Heier L."/>
            <person name="Spannagl M."/>
            <person name="Pfeifer M."/>
            <person name="Jakobsen K.S."/>
            <person name="Wulff B.B."/>
            <person name="Steuernagel B."/>
            <person name="Mayer K.F."/>
            <person name="Olsen O.A."/>
        </authorList>
    </citation>
    <scope>NUCLEOTIDE SEQUENCE [LARGE SCALE GENOMIC DNA]</scope>
    <source>
        <strain evidence="3">cv. AL8/78</strain>
    </source>
</reference>
<dbReference type="EnsemblPlants" id="AET3Gv20603600.1">
    <property type="protein sequence ID" value="AET3Gv20603600.1"/>
    <property type="gene ID" value="AET3Gv20603600"/>
</dbReference>
<feature type="region of interest" description="Disordered" evidence="1">
    <location>
        <begin position="77"/>
        <end position="112"/>
    </location>
</feature>
<organism evidence="2 3">
    <name type="scientific">Aegilops tauschii subsp. strangulata</name>
    <name type="common">Goatgrass</name>
    <dbReference type="NCBI Taxonomy" id="200361"/>
    <lineage>
        <taxon>Eukaryota</taxon>
        <taxon>Viridiplantae</taxon>
        <taxon>Streptophyta</taxon>
        <taxon>Embryophyta</taxon>
        <taxon>Tracheophyta</taxon>
        <taxon>Spermatophyta</taxon>
        <taxon>Magnoliopsida</taxon>
        <taxon>Liliopsida</taxon>
        <taxon>Poales</taxon>
        <taxon>Poaceae</taxon>
        <taxon>BOP clade</taxon>
        <taxon>Pooideae</taxon>
        <taxon>Triticodae</taxon>
        <taxon>Triticeae</taxon>
        <taxon>Triticinae</taxon>
        <taxon>Aegilops</taxon>
    </lineage>
</organism>
<accession>A0A453F7S3</accession>
<evidence type="ECO:0000313" key="3">
    <source>
        <dbReference type="Proteomes" id="UP000015105"/>
    </source>
</evidence>
<evidence type="ECO:0000313" key="2">
    <source>
        <dbReference type="EnsemblPlants" id="AET3Gv20603600.1"/>
    </source>
</evidence>
<feature type="compositionally biased region" description="Basic residues" evidence="1">
    <location>
        <begin position="90"/>
        <end position="100"/>
    </location>
</feature>